<evidence type="ECO:0000313" key="3">
    <source>
        <dbReference type="Proteomes" id="UP000240246"/>
    </source>
</evidence>
<evidence type="ECO:0000313" key="2">
    <source>
        <dbReference type="EMBL" id="AVD99664.1"/>
    </source>
</evidence>
<dbReference type="EMBL" id="MG757156">
    <property type="protein sequence ID" value="AVD99664.1"/>
    <property type="molecule type" value="Genomic_DNA"/>
</dbReference>
<accession>A0A2L1IWV7</accession>
<evidence type="ECO:0000256" key="1">
    <source>
        <dbReference type="SAM" id="MobiDB-lite"/>
    </source>
</evidence>
<protein>
    <submittedName>
        <fullName evidence="2">Uncharacterized protein</fullName>
    </submittedName>
</protein>
<dbReference type="Proteomes" id="UP000240246">
    <property type="component" value="Segment"/>
</dbReference>
<sequence>MRNIQLDMNQVRQVRKAVAAIDRCLLEAQRPGATMALRDRAVKKARYTLVCLEDMVDNIGSGKPNPWSDYEPMISEEFDPPVPATG</sequence>
<gene>
    <name evidence="2" type="ORF">SEA_CUKE_46</name>
</gene>
<reference evidence="3" key="1">
    <citation type="submission" date="2018-01" db="EMBL/GenBank/DDBJ databases">
        <authorList>
            <person name="Gaut B.S."/>
            <person name="Morton B.R."/>
            <person name="Clegg M.T."/>
            <person name="Duvall M.R."/>
        </authorList>
    </citation>
    <scope>NUCLEOTIDE SEQUENCE [LARGE SCALE GENOMIC DNA]</scope>
</reference>
<organism evidence="2 3">
    <name type="scientific">Mycobacterium phage Cuke</name>
    <dbReference type="NCBI Taxonomy" id="2079417"/>
    <lineage>
        <taxon>Viruses</taxon>
        <taxon>Duplodnaviria</taxon>
        <taxon>Heunggongvirae</taxon>
        <taxon>Uroviricota</taxon>
        <taxon>Caudoviricetes</taxon>
        <taxon>Cukevirus</taxon>
        <taxon>Cukevirus cuke</taxon>
    </lineage>
</organism>
<keyword evidence="3" id="KW-1185">Reference proteome</keyword>
<proteinExistence type="predicted"/>
<name>A0A2L1IWV7_9CAUD</name>
<feature type="region of interest" description="Disordered" evidence="1">
    <location>
        <begin position="62"/>
        <end position="86"/>
    </location>
</feature>